<protein>
    <submittedName>
        <fullName evidence="3">SUMF1/EgtB/PvdO family nonheme iron enzyme</fullName>
    </submittedName>
</protein>
<keyword evidence="4" id="KW-1185">Reference proteome</keyword>
<dbReference type="Pfam" id="PF03781">
    <property type="entry name" value="FGE-sulfatase"/>
    <property type="match status" value="1"/>
</dbReference>
<feature type="domain" description="Sulfatase-modifying factor enzyme-like" evidence="1">
    <location>
        <begin position="43"/>
        <end position="212"/>
    </location>
</feature>
<dbReference type="InterPro" id="IPR042095">
    <property type="entry name" value="SUMF_sf"/>
</dbReference>
<proteinExistence type="predicted"/>
<evidence type="ECO:0000313" key="3">
    <source>
        <dbReference type="EMBL" id="WAS97272.1"/>
    </source>
</evidence>
<feature type="domain" description="Pyrrolo-quinoline quinone repeat" evidence="2">
    <location>
        <begin position="376"/>
        <end position="467"/>
    </location>
</feature>
<dbReference type="PANTHER" id="PTHR23150:SF19">
    <property type="entry name" value="FORMYLGLYCINE-GENERATING ENZYME"/>
    <property type="match status" value="1"/>
</dbReference>
<dbReference type="InterPro" id="IPR016187">
    <property type="entry name" value="CTDL_fold"/>
</dbReference>
<dbReference type="PANTHER" id="PTHR23150">
    <property type="entry name" value="SULFATASE MODIFYING FACTOR 1, 2"/>
    <property type="match status" value="1"/>
</dbReference>
<evidence type="ECO:0000259" key="2">
    <source>
        <dbReference type="Pfam" id="PF13360"/>
    </source>
</evidence>
<dbReference type="EMBL" id="CP114040">
    <property type="protein sequence ID" value="WAS97272.1"/>
    <property type="molecule type" value="Genomic_DNA"/>
</dbReference>
<dbReference type="Pfam" id="PF13360">
    <property type="entry name" value="PQQ_2"/>
    <property type="match status" value="2"/>
</dbReference>
<organism evidence="3 4">
    <name type="scientific">Nannocystis punicea</name>
    <dbReference type="NCBI Taxonomy" id="2995304"/>
    <lineage>
        <taxon>Bacteria</taxon>
        <taxon>Pseudomonadati</taxon>
        <taxon>Myxococcota</taxon>
        <taxon>Polyangia</taxon>
        <taxon>Nannocystales</taxon>
        <taxon>Nannocystaceae</taxon>
        <taxon>Nannocystis</taxon>
    </lineage>
</organism>
<dbReference type="Gene3D" id="2.130.10.10">
    <property type="entry name" value="YVTN repeat-like/Quinoprotein amine dehydrogenase"/>
    <property type="match status" value="1"/>
</dbReference>
<dbReference type="InterPro" id="IPR011047">
    <property type="entry name" value="Quinoprotein_ADH-like_sf"/>
</dbReference>
<evidence type="ECO:0000259" key="1">
    <source>
        <dbReference type="Pfam" id="PF03781"/>
    </source>
</evidence>
<evidence type="ECO:0000313" key="4">
    <source>
        <dbReference type="Proteomes" id="UP001164459"/>
    </source>
</evidence>
<sequence>MTRRWLGLVALLACAPHEHPREPQPECPAGMVAVDANLAVLPKVDRFCIDVTEVTTAAYGACVHAGACTPTVVGDVAECNLTRADRGDHPINCVEFEQASAYCSWLGKRLPTNDEWMLAARSRLANPWPWGAAPLDPSRVCVQADGTCPAGQHPAGASAEGVQDLAGNVAEWVAHGERQRLRGGSWRDPPLPDLANEANYYMAAADSGLRCVVAPFATVDAVDLDVWTPFVPGKAELPVLAAPAPRHAPTRPLANLALVQRIGGYGDAERWWPIGDDWLDGRDVQADVLQLPDALETAGLPEGLRDFIPIRRLGDDLLLMRGGWGSSLRFVAVERAGYKIRWQIAFANYGSTYEQFVAPRTFVAEIYGQQADAIIGFGLADGRELWRIAGGEQFKFTRASRLWTDGERGYVRGDRGLLAFDPTTGAILWSDVAVGEGCGVVARDGALVIEEPGPQGHRRLDPATGAELGRIGGGGERCVWDADPIDGGVASAVLEDSRLFAFDVPAKRHQHKAALRAYDLASGRELWRREGLGTDVLLADHDAVYVSRVAGVLVGLEPATGAPQVEISLAGGFDLSLLAGGGPRGPLLLAHGSGGNDWLLGRGEQPSAPEAYTVRGRLVPDGLSRRQVRGVPVWVGEKLVRSDAAGRFSARGLASGAIAVGVDENHGPGVPGGSTVRFDAVTVVLDGHGTYDLGDVTLYPWYTE</sequence>
<dbReference type="InterPro" id="IPR015943">
    <property type="entry name" value="WD40/YVTN_repeat-like_dom_sf"/>
</dbReference>
<dbReference type="Gene3D" id="3.90.1580.10">
    <property type="entry name" value="paralog of FGE (formylglycine-generating enzyme)"/>
    <property type="match status" value="1"/>
</dbReference>
<dbReference type="InterPro" id="IPR051043">
    <property type="entry name" value="Sulfatase_Mod_Factor_Kinase"/>
</dbReference>
<feature type="domain" description="Pyrrolo-quinoline quinone repeat" evidence="2">
    <location>
        <begin position="513"/>
        <end position="573"/>
    </location>
</feature>
<reference evidence="3" key="1">
    <citation type="submission" date="2022-11" db="EMBL/GenBank/DDBJ databases">
        <title>Minimal conservation of predation-associated metabolite biosynthetic gene clusters underscores biosynthetic potential of Myxococcota including descriptions for ten novel species: Archangium lansinium sp. nov., Myxococcus landrumus sp. nov., Nannocystis bai.</title>
        <authorList>
            <person name="Ahearne A."/>
            <person name="Stevens C."/>
            <person name="Dowd S."/>
        </authorList>
    </citation>
    <scope>NUCLEOTIDE SEQUENCE</scope>
    <source>
        <strain evidence="3">Fl3</strain>
    </source>
</reference>
<dbReference type="InterPro" id="IPR005532">
    <property type="entry name" value="SUMF_dom"/>
</dbReference>
<accession>A0ABY7HDC6</accession>
<dbReference type="InterPro" id="IPR002372">
    <property type="entry name" value="PQQ_rpt_dom"/>
</dbReference>
<dbReference type="SUPFAM" id="SSF50998">
    <property type="entry name" value="Quinoprotein alcohol dehydrogenase-like"/>
    <property type="match status" value="1"/>
</dbReference>
<gene>
    <name evidence="3" type="ORF">O0S08_14080</name>
</gene>
<dbReference type="Proteomes" id="UP001164459">
    <property type="component" value="Chromosome"/>
</dbReference>
<dbReference type="RefSeq" id="WP_269039635.1">
    <property type="nucleotide sequence ID" value="NZ_CP114040.1"/>
</dbReference>
<name>A0ABY7HDC6_9BACT</name>
<dbReference type="SUPFAM" id="SSF56436">
    <property type="entry name" value="C-type lectin-like"/>
    <property type="match status" value="1"/>
</dbReference>